<dbReference type="PANTHER" id="PTHR30487">
    <property type="entry name" value="TYPE 4 PREPILIN-LIKE PROTEINS LEADER PEPTIDE-PROCESSING ENZYME"/>
    <property type="match status" value="1"/>
</dbReference>
<comment type="caution">
    <text evidence="5">The sequence shown here is derived from an EMBL/GenBank/DDBJ whole genome shotgun (WGS) entry which is preliminary data.</text>
</comment>
<feature type="transmembrane region" description="Helical" evidence="3">
    <location>
        <begin position="214"/>
        <end position="235"/>
    </location>
</feature>
<organism evidence="5 6">
    <name type="scientific">Candidatus Pandoraea novymonadis</name>
    <dbReference type="NCBI Taxonomy" id="1808959"/>
    <lineage>
        <taxon>Bacteria</taxon>
        <taxon>Pseudomonadati</taxon>
        <taxon>Pseudomonadota</taxon>
        <taxon>Betaproteobacteria</taxon>
        <taxon>Burkholderiales</taxon>
        <taxon>Burkholderiaceae</taxon>
        <taxon>Pandoraea</taxon>
    </lineage>
</organism>
<feature type="transmembrane region" description="Helical" evidence="3">
    <location>
        <begin position="118"/>
        <end position="134"/>
    </location>
</feature>
<sequence>MLHLQNPLFVKILVQLPIGVYFTLFALLGLIGGLIVNMTIKYLPVIIERTWQIEFLTMQHSTNNTDIRCYSSVCGKESILNCFHSTTSDNRTRRTIILITSIILGTLIGSRFGPTWQAIGAMILAYALITLAVIDADTQLLPDIIVLPLLWVGLLCNLGHWFTSLPTAVIGAAVGYLSLWLLYWLYKLFQKKESMGFGDFKLASLLGAWFGWKALLQIFTIASLLALFVTGIIWLNRPLERHQPFAFGPFLTSAGLVTLLWGDGFTYWLDISS</sequence>
<feature type="transmembrane region" description="Helical" evidence="3">
    <location>
        <begin position="12"/>
        <end position="36"/>
    </location>
</feature>
<evidence type="ECO:0000259" key="4">
    <source>
        <dbReference type="Pfam" id="PF01478"/>
    </source>
</evidence>
<keyword evidence="3" id="KW-1133">Transmembrane helix</keyword>
<feature type="transmembrane region" description="Helical" evidence="3">
    <location>
        <begin position="141"/>
        <end position="162"/>
    </location>
</feature>
<feature type="domain" description="Prepilin type IV endopeptidase peptidase" evidence="4">
    <location>
        <begin position="122"/>
        <end position="229"/>
    </location>
</feature>
<comment type="similarity">
    <text evidence="1 2">Belongs to the peptidase A24 family.</text>
</comment>
<keyword evidence="3" id="KW-0812">Transmembrane</keyword>
<evidence type="ECO:0000313" key="5">
    <source>
        <dbReference type="EMBL" id="PSB92421.1"/>
    </source>
</evidence>
<dbReference type="InterPro" id="IPR050882">
    <property type="entry name" value="Prepilin_peptidase/N-MTase"/>
</dbReference>
<keyword evidence="6" id="KW-1185">Reference proteome</keyword>
<evidence type="ECO:0000313" key="6">
    <source>
        <dbReference type="Proteomes" id="UP000242660"/>
    </source>
</evidence>
<feature type="transmembrane region" description="Helical" evidence="3">
    <location>
        <begin position="95"/>
        <end position="112"/>
    </location>
</feature>
<keyword evidence="3" id="KW-0472">Membrane</keyword>
<dbReference type="Proteomes" id="UP000242660">
    <property type="component" value="Unassembled WGS sequence"/>
</dbReference>
<dbReference type="InterPro" id="IPR000045">
    <property type="entry name" value="Prepilin_IV_endopep_pep"/>
</dbReference>
<evidence type="ECO:0000256" key="1">
    <source>
        <dbReference type="ARBA" id="ARBA00005801"/>
    </source>
</evidence>
<dbReference type="EMBL" id="MUHY01000001">
    <property type="protein sequence ID" value="PSB92421.1"/>
    <property type="molecule type" value="Genomic_DNA"/>
</dbReference>
<gene>
    <name evidence="5" type="primary">outO</name>
    <name evidence="5" type="ORF">BZL35_00663</name>
</gene>
<accession>A0ABX5FFC4</accession>
<evidence type="ECO:0000256" key="2">
    <source>
        <dbReference type="RuleBase" id="RU003793"/>
    </source>
</evidence>
<name>A0ABX5FFC4_9BURK</name>
<dbReference type="Pfam" id="PF01478">
    <property type="entry name" value="Peptidase_A24"/>
    <property type="match status" value="1"/>
</dbReference>
<protein>
    <submittedName>
        <fullName evidence="5">Type 4 prepilin-like proteins leader peptide-processing enzyme</fullName>
    </submittedName>
</protein>
<proteinExistence type="inferred from homology"/>
<feature type="transmembrane region" description="Helical" evidence="3">
    <location>
        <begin position="168"/>
        <end position="186"/>
    </location>
</feature>
<feature type="transmembrane region" description="Helical" evidence="3">
    <location>
        <begin position="247"/>
        <end position="269"/>
    </location>
</feature>
<reference evidence="5 6" key="1">
    <citation type="journal article" date="2017" name="Front. Microbiol.">
        <title>Genome of Ca. Pandoraea novymonadis, an Endosymbiotic Bacterium of the Trypanosomatid Novymonas esmeraldas.</title>
        <authorList>
            <person name="Kostygov A.Y."/>
            <person name="Butenko A."/>
            <person name="Nenarokova A."/>
            <person name="Tashyreva D."/>
            <person name="Flegontov P."/>
            <person name="Lukes J."/>
            <person name="Yurchenko V."/>
        </authorList>
    </citation>
    <scope>NUCLEOTIDE SEQUENCE [LARGE SCALE GENOMIC DNA]</scope>
    <source>
        <strain evidence="5 6">E262</strain>
    </source>
</reference>
<dbReference type="Gene3D" id="1.20.120.1220">
    <property type="match status" value="1"/>
</dbReference>
<dbReference type="InterPro" id="IPR014032">
    <property type="entry name" value="Peptidase_A24A_bac"/>
</dbReference>
<dbReference type="PANTHER" id="PTHR30487:SF0">
    <property type="entry name" value="PREPILIN LEADER PEPTIDASE_N-METHYLTRANSFERASE-RELATED"/>
    <property type="match status" value="1"/>
</dbReference>
<evidence type="ECO:0000256" key="3">
    <source>
        <dbReference type="SAM" id="Phobius"/>
    </source>
</evidence>
<dbReference type="PRINTS" id="PR00864">
    <property type="entry name" value="PREPILNPTASE"/>
</dbReference>